<evidence type="ECO:0008006" key="3">
    <source>
        <dbReference type="Google" id="ProtNLM"/>
    </source>
</evidence>
<sequence length="329" mass="37947">MSSYYKRYRNYGCRVMEDMQYKGYRSILLENDLLQIILLLDRGGEPVRWLHKPTDTDFIWHTRMGLLPPTSLYQDYQMTYMGGWQEMLPEVSETHVYRGAMVHRGESAITPWDYELIRDDEDEIRVRLSNRLRSLPLRVEKTFILGRGDTVVRLEETVFNESPVQMEFNWGHHLAFGAPFLNEHSRVEFEQGSTVVNMETGERCSWPGMPGSHDKVDLSSLADPGTIRPLLAIENTKGNYRLHGNPEGMSLAVSWDAAIWPYTWYWQNFASDPNAPFFGCEYNIGLEPFNIPPKWTLAEAVARGAALKLEPYGRLSAWLEIEVMKGGVQ</sequence>
<dbReference type="Proteomes" id="UP000289856">
    <property type="component" value="Chromosome"/>
</dbReference>
<evidence type="ECO:0000313" key="2">
    <source>
        <dbReference type="Proteomes" id="UP000289856"/>
    </source>
</evidence>
<dbReference type="Gene3D" id="2.70.98.10">
    <property type="match status" value="1"/>
</dbReference>
<name>A0A3T1DB96_9BACL</name>
<dbReference type="EMBL" id="AP019400">
    <property type="protein sequence ID" value="BBI35401.1"/>
    <property type="molecule type" value="Genomic_DNA"/>
</dbReference>
<dbReference type="InterPro" id="IPR014718">
    <property type="entry name" value="GH-type_carb-bd"/>
</dbReference>
<dbReference type="OrthoDB" id="2528227at2"/>
<dbReference type="Pfam" id="PF14486">
    <property type="entry name" value="DUF4432"/>
    <property type="match status" value="1"/>
</dbReference>
<accession>A0A3T1DB96</accession>
<organism evidence="1 2">
    <name type="scientific">Cohnella abietis</name>
    <dbReference type="NCBI Taxonomy" id="2507935"/>
    <lineage>
        <taxon>Bacteria</taxon>
        <taxon>Bacillati</taxon>
        <taxon>Bacillota</taxon>
        <taxon>Bacilli</taxon>
        <taxon>Bacillales</taxon>
        <taxon>Paenibacillaceae</taxon>
        <taxon>Cohnella</taxon>
    </lineage>
</organism>
<dbReference type="InterPro" id="IPR027839">
    <property type="entry name" value="DUF4432"/>
</dbReference>
<gene>
    <name evidence="1" type="ORF">KCTCHS21_48000</name>
</gene>
<dbReference type="RefSeq" id="WP_130614024.1">
    <property type="nucleotide sequence ID" value="NZ_AP019400.1"/>
</dbReference>
<keyword evidence="2" id="KW-1185">Reference proteome</keyword>
<dbReference type="AlphaFoldDB" id="A0A3T1DB96"/>
<protein>
    <recommendedName>
        <fullName evidence="3">DUF4432 domain-containing protein</fullName>
    </recommendedName>
</protein>
<dbReference type="SUPFAM" id="SSF74650">
    <property type="entry name" value="Galactose mutarotase-like"/>
    <property type="match status" value="1"/>
</dbReference>
<evidence type="ECO:0000313" key="1">
    <source>
        <dbReference type="EMBL" id="BBI35401.1"/>
    </source>
</evidence>
<dbReference type="KEGG" id="cohn:KCTCHS21_48000"/>
<dbReference type="GO" id="GO:0003824">
    <property type="term" value="F:catalytic activity"/>
    <property type="evidence" value="ECO:0007669"/>
    <property type="project" value="InterPro"/>
</dbReference>
<dbReference type="InterPro" id="IPR011013">
    <property type="entry name" value="Gal_mutarotase_sf_dom"/>
</dbReference>
<reference evidence="1 2" key="1">
    <citation type="submission" date="2019-01" db="EMBL/GenBank/DDBJ databases">
        <title>Complete genome sequence of Cohnella hallensis HS21 isolated from Korean fir (Abies koreana) rhizospheric soil.</title>
        <authorList>
            <person name="Jiang L."/>
            <person name="Kang S.W."/>
            <person name="Kim S."/>
            <person name="Jung J."/>
            <person name="Kim C.Y."/>
            <person name="Kim D.H."/>
            <person name="Kim S.W."/>
            <person name="Lee J."/>
        </authorList>
    </citation>
    <scope>NUCLEOTIDE SEQUENCE [LARGE SCALE GENOMIC DNA]</scope>
    <source>
        <strain evidence="1 2">HS21</strain>
    </source>
</reference>
<proteinExistence type="predicted"/>
<dbReference type="GO" id="GO:0005975">
    <property type="term" value="P:carbohydrate metabolic process"/>
    <property type="evidence" value="ECO:0007669"/>
    <property type="project" value="InterPro"/>
</dbReference>
<dbReference type="GO" id="GO:0030246">
    <property type="term" value="F:carbohydrate binding"/>
    <property type="evidence" value="ECO:0007669"/>
    <property type="project" value="InterPro"/>
</dbReference>